<dbReference type="InterPro" id="IPR044175">
    <property type="entry name" value="At5g66631-like"/>
</dbReference>
<gene>
    <name evidence="1" type="ORF">V6N12_068539</name>
</gene>
<protein>
    <submittedName>
        <fullName evidence="1">Uncharacterized protein</fullName>
    </submittedName>
</protein>
<accession>A0ABR2FQL2</accession>
<dbReference type="Proteomes" id="UP001472677">
    <property type="component" value="Unassembled WGS sequence"/>
</dbReference>
<evidence type="ECO:0000313" key="2">
    <source>
        <dbReference type="Proteomes" id="UP001472677"/>
    </source>
</evidence>
<comment type="caution">
    <text evidence="1">The sequence shown here is derived from an EMBL/GenBank/DDBJ whole genome shotgun (WGS) entry which is preliminary data.</text>
</comment>
<dbReference type="PANTHER" id="PTHR47913">
    <property type="entry name" value="OS01G0167750 PROTEIN"/>
    <property type="match status" value="1"/>
</dbReference>
<keyword evidence="2" id="KW-1185">Reference proteome</keyword>
<name>A0ABR2FQL2_9ROSI</name>
<sequence length="199" mass="22820">MITIDESQVFDEMPAKNSVVSCFENPKQVPHLEHFQTTIFAFALVLAKFKQEEKLKYLMGGIEDGKSKKVRVSFMNLLFWYSTAGDLQEVLKTWEEYTSLLQQENRLSTKAPNIVVRLYVQMAFWGVIDRGVIPNSRTSTVEHLLRLEKLDASMKVFTLLPSMRIKRTLKQFLIFDADGDDNVNEGISKLFSKEGMLGS</sequence>
<dbReference type="PANTHER" id="PTHR47913:SF1">
    <property type="entry name" value="OS01G0167750 PROTEIN"/>
    <property type="match status" value="1"/>
</dbReference>
<evidence type="ECO:0000313" key="1">
    <source>
        <dbReference type="EMBL" id="KAK8584294.1"/>
    </source>
</evidence>
<dbReference type="EMBL" id="JBBPBM010000005">
    <property type="protein sequence ID" value="KAK8584294.1"/>
    <property type="molecule type" value="Genomic_DNA"/>
</dbReference>
<proteinExistence type="predicted"/>
<reference evidence="1 2" key="1">
    <citation type="journal article" date="2024" name="G3 (Bethesda)">
        <title>Genome assembly of Hibiscus sabdariffa L. provides insights into metabolisms of medicinal natural products.</title>
        <authorList>
            <person name="Kim T."/>
        </authorList>
    </citation>
    <scope>NUCLEOTIDE SEQUENCE [LARGE SCALE GENOMIC DNA]</scope>
    <source>
        <strain evidence="1">TK-2024</strain>
        <tissue evidence="1">Old leaves</tissue>
    </source>
</reference>
<organism evidence="1 2">
    <name type="scientific">Hibiscus sabdariffa</name>
    <name type="common">roselle</name>
    <dbReference type="NCBI Taxonomy" id="183260"/>
    <lineage>
        <taxon>Eukaryota</taxon>
        <taxon>Viridiplantae</taxon>
        <taxon>Streptophyta</taxon>
        <taxon>Embryophyta</taxon>
        <taxon>Tracheophyta</taxon>
        <taxon>Spermatophyta</taxon>
        <taxon>Magnoliopsida</taxon>
        <taxon>eudicotyledons</taxon>
        <taxon>Gunneridae</taxon>
        <taxon>Pentapetalae</taxon>
        <taxon>rosids</taxon>
        <taxon>malvids</taxon>
        <taxon>Malvales</taxon>
        <taxon>Malvaceae</taxon>
        <taxon>Malvoideae</taxon>
        <taxon>Hibiscus</taxon>
    </lineage>
</organism>